<name>A0ABV3ZWS4_9BURK</name>
<sequence>MSGPALLVGPAFLPLLTPLDFSSSKPRMSLFGSAVLIKPLLSGAGGLGHIASTVEKQEAEDPAPLPIARRVLLFLEPTMQLVAETVSNADTGAYRFDGLNPDARFTVVALDHLHKFRGVLADNLAPTR</sequence>
<organism evidence="1 2">
    <name type="scientific">Comamonas guangdongensis</name>
    <dbReference type="NCBI Taxonomy" id="510515"/>
    <lineage>
        <taxon>Bacteria</taxon>
        <taxon>Pseudomonadati</taxon>
        <taxon>Pseudomonadota</taxon>
        <taxon>Betaproteobacteria</taxon>
        <taxon>Burkholderiales</taxon>
        <taxon>Comamonadaceae</taxon>
        <taxon>Comamonas</taxon>
    </lineage>
</organism>
<gene>
    <name evidence="1" type="ORF">AB6724_12335</name>
</gene>
<dbReference type="EMBL" id="JBFYGN010000012">
    <property type="protein sequence ID" value="MEX8193624.1"/>
    <property type="molecule type" value="Genomic_DNA"/>
</dbReference>
<protein>
    <submittedName>
        <fullName evidence="1">Uncharacterized protein</fullName>
    </submittedName>
</protein>
<dbReference type="RefSeq" id="WP_369338820.1">
    <property type="nucleotide sequence ID" value="NZ_JBFYGN010000012.1"/>
</dbReference>
<evidence type="ECO:0000313" key="1">
    <source>
        <dbReference type="EMBL" id="MEX8193624.1"/>
    </source>
</evidence>
<accession>A0ABV3ZWS4</accession>
<proteinExistence type="predicted"/>
<reference evidence="1 2" key="1">
    <citation type="journal article" date="2013" name="Int. J. Syst. Evol. Microbiol.">
        <title>Comamonas guangdongensis sp. nov., isolated from subterranean forest sediment, and emended description of the genus Comamonas.</title>
        <authorList>
            <person name="Zhang J."/>
            <person name="Wang Y."/>
            <person name="Zhou S."/>
            <person name="Wu C."/>
            <person name="He J."/>
            <person name="Li F."/>
        </authorList>
    </citation>
    <scope>NUCLEOTIDE SEQUENCE [LARGE SCALE GENOMIC DNA]</scope>
    <source>
        <strain evidence="1 2">CCTCC AB2011133</strain>
    </source>
</reference>
<comment type="caution">
    <text evidence="1">The sequence shown here is derived from an EMBL/GenBank/DDBJ whole genome shotgun (WGS) entry which is preliminary data.</text>
</comment>
<dbReference type="Proteomes" id="UP001561046">
    <property type="component" value="Unassembled WGS sequence"/>
</dbReference>
<evidence type="ECO:0000313" key="2">
    <source>
        <dbReference type="Proteomes" id="UP001561046"/>
    </source>
</evidence>
<keyword evidence="2" id="KW-1185">Reference proteome</keyword>